<organism evidence="1 2">
    <name type="scientific">Acaulospora colombiana</name>
    <dbReference type="NCBI Taxonomy" id="27376"/>
    <lineage>
        <taxon>Eukaryota</taxon>
        <taxon>Fungi</taxon>
        <taxon>Fungi incertae sedis</taxon>
        <taxon>Mucoromycota</taxon>
        <taxon>Glomeromycotina</taxon>
        <taxon>Glomeromycetes</taxon>
        <taxon>Diversisporales</taxon>
        <taxon>Acaulosporaceae</taxon>
        <taxon>Acaulospora</taxon>
    </lineage>
</organism>
<reference evidence="1" key="1">
    <citation type="submission" date="2021-06" db="EMBL/GenBank/DDBJ databases">
        <authorList>
            <person name="Kallberg Y."/>
            <person name="Tangrot J."/>
            <person name="Rosling A."/>
        </authorList>
    </citation>
    <scope>NUCLEOTIDE SEQUENCE</scope>
    <source>
        <strain evidence="1">CL356</strain>
    </source>
</reference>
<dbReference type="Proteomes" id="UP000789525">
    <property type="component" value="Unassembled WGS sequence"/>
</dbReference>
<dbReference type="EMBL" id="CAJVPT010007341">
    <property type="protein sequence ID" value="CAG8540615.1"/>
    <property type="molecule type" value="Genomic_DNA"/>
</dbReference>
<evidence type="ECO:0000313" key="2">
    <source>
        <dbReference type="Proteomes" id="UP000789525"/>
    </source>
</evidence>
<keyword evidence="2" id="KW-1185">Reference proteome</keyword>
<evidence type="ECO:0000313" key="1">
    <source>
        <dbReference type="EMBL" id="CAG8540615.1"/>
    </source>
</evidence>
<comment type="caution">
    <text evidence="1">The sequence shown here is derived from an EMBL/GenBank/DDBJ whole genome shotgun (WGS) entry which is preliminary data.</text>
</comment>
<proteinExistence type="predicted"/>
<name>A0ACA9LNX5_9GLOM</name>
<protein>
    <submittedName>
        <fullName evidence="1">14699_t:CDS:1</fullName>
    </submittedName>
</protein>
<accession>A0ACA9LNX5</accession>
<gene>
    <name evidence="1" type="ORF">ACOLOM_LOCUS4461</name>
</gene>
<sequence length="122" mass="13512">MQSPLSATKITLVLEQRLQHMSQHMPIPQLPTSEVVISSFTGTNSTNTEVDNNLTPLQSDLSQFQVISSWADDAIEETKTRSSSPLTINNDIRNVNLEAEQAKLIELCRDLDNCECTPKAIA</sequence>